<name>A0A1N7IWH9_9CORY</name>
<keyword evidence="2" id="KW-0472">Membrane</keyword>
<organism evidence="4 5">
    <name type="scientific">Corynebacterium appendicis CIP 107643</name>
    <dbReference type="NCBI Taxonomy" id="1161099"/>
    <lineage>
        <taxon>Bacteria</taxon>
        <taxon>Bacillati</taxon>
        <taxon>Actinomycetota</taxon>
        <taxon>Actinomycetes</taxon>
        <taxon>Mycobacteriales</taxon>
        <taxon>Corynebacteriaceae</taxon>
        <taxon>Corynebacterium</taxon>
    </lineage>
</organism>
<dbReference type="SMART" id="SM00327">
    <property type="entry name" value="VWA"/>
    <property type="match status" value="1"/>
</dbReference>
<dbReference type="AlphaFoldDB" id="A0A1N7IWH9"/>
<feature type="transmembrane region" description="Helical" evidence="2">
    <location>
        <begin position="17"/>
        <end position="37"/>
    </location>
</feature>
<reference evidence="5" key="1">
    <citation type="submission" date="2017-01" db="EMBL/GenBank/DDBJ databases">
        <authorList>
            <person name="Varghese N."/>
            <person name="Submissions S."/>
        </authorList>
    </citation>
    <scope>NUCLEOTIDE SEQUENCE [LARGE SCALE GENOMIC DNA]</scope>
    <source>
        <strain evidence="5">DSM 44531</strain>
    </source>
</reference>
<dbReference type="SUPFAM" id="SSF53300">
    <property type="entry name" value="vWA-like"/>
    <property type="match status" value="1"/>
</dbReference>
<evidence type="ECO:0000259" key="3">
    <source>
        <dbReference type="SMART" id="SM00327"/>
    </source>
</evidence>
<dbReference type="EMBL" id="FTOF01000002">
    <property type="protein sequence ID" value="SIS41419.1"/>
    <property type="molecule type" value="Genomic_DNA"/>
</dbReference>
<dbReference type="Pfam" id="PF00092">
    <property type="entry name" value="VWA"/>
    <property type="match status" value="1"/>
</dbReference>
<feature type="region of interest" description="Disordered" evidence="1">
    <location>
        <begin position="276"/>
        <end position="312"/>
    </location>
</feature>
<keyword evidence="2" id="KW-1133">Transmembrane helix</keyword>
<proteinExistence type="predicted"/>
<accession>A0A1N7IWH9</accession>
<dbReference type="OrthoDB" id="4427980at2"/>
<gene>
    <name evidence="4" type="ORF">SAMN05444817_102210</name>
</gene>
<keyword evidence="2" id="KW-0812">Transmembrane</keyword>
<evidence type="ECO:0000256" key="2">
    <source>
        <dbReference type="SAM" id="Phobius"/>
    </source>
</evidence>
<feature type="compositionally biased region" description="Low complexity" evidence="1">
    <location>
        <begin position="297"/>
        <end position="311"/>
    </location>
</feature>
<dbReference type="InterPro" id="IPR002035">
    <property type="entry name" value="VWF_A"/>
</dbReference>
<evidence type="ECO:0000313" key="4">
    <source>
        <dbReference type="EMBL" id="SIS41419.1"/>
    </source>
</evidence>
<sequence length="492" mass="50181">MGRHSTGKNNYSLSKEVIAIIVAVALVIAAAVAWLFLRDSGNGSDTASGDQAECVSGDLALPVAAASKSVGEQLIDDYASSNPVVRDYCVKPEYVDSIEEAAVYVAPVSPVSNEEITSADRSSATSEPAAVYATPVGTAAADAAAAALETVLFPTAEQPETSALVAQALADSDEAAAKALTDQRVQTVAAAAAEKDKAVATTEDAAPEGLTFTPLEDKELVYAAFPLNTTDSVNEEQTRAAQAFSDYSGKMFIDSHGDADTKPADVSEPVWSAAMPEGGKRITDPAAADTGQHTDSADGNGDGNSDTAAAGVPSEPMKTLFLLDTSAAMTGFNDPAAEAIDAATSEITGAGHEVALWNYSSPLTPGVTQGYRTNVGFTGDADAVTGTASRFLNDGQPQTREAVAAAVAYAESEAAPDAPVRIVLITSGSSDIADEYAEQALAEARDKGVSLTIVRSGDGEPDEKLADAAEFTTDAATPGDLVAAIRSAAGVK</sequence>
<dbReference type="Gene3D" id="3.40.50.410">
    <property type="entry name" value="von Willebrand factor, type A domain"/>
    <property type="match status" value="1"/>
</dbReference>
<dbReference type="RefSeq" id="WP_076598533.1">
    <property type="nucleotide sequence ID" value="NZ_CP046976.1"/>
</dbReference>
<evidence type="ECO:0000313" key="5">
    <source>
        <dbReference type="Proteomes" id="UP000186292"/>
    </source>
</evidence>
<dbReference type="Proteomes" id="UP000186292">
    <property type="component" value="Unassembled WGS sequence"/>
</dbReference>
<feature type="domain" description="VWFA" evidence="3">
    <location>
        <begin position="316"/>
        <end position="487"/>
    </location>
</feature>
<dbReference type="STRING" id="1161099.SAMN05444817_102210"/>
<protein>
    <submittedName>
        <fullName evidence="4">von Willebrand factor type A domain-containing protein</fullName>
    </submittedName>
</protein>
<evidence type="ECO:0000256" key="1">
    <source>
        <dbReference type="SAM" id="MobiDB-lite"/>
    </source>
</evidence>
<keyword evidence="5" id="KW-1185">Reference proteome</keyword>
<dbReference type="InterPro" id="IPR036465">
    <property type="entry name" value="vWFA_dom_sf"/>
</dbReference>